<dbReference type="EMBL" id="ML143394">
    <property type="protein sequence ID" value="TBU32697.1"/>
    <property type="molecule type" value="Genomic_DNA"/>
</dbReference>
<name>A0A4Q9MYU3_9APHY</name>
<gene>
    <name evidence="1" type="ORF">BD311DRAFT_750560</name>
</gene>
<organism evidence="1">
    <name type="scientific">Dichomitus squalens</name>
    <dbReference type="NCBI Taxonomy" id="114155"/>
    <lineage>
        <taxon>Eukaryota</taxon>
        <taxon>Fungi</taxon>
        <taxon>Dikarya</taxon>
        <taxon>Basidiomycota</taxon>
        <taxon>Agaricomycotina</taxon>
        <taxon>Agaricomycetes</taxon>
        <taxon>Polyporales</taxon>
        <taxon>Polyporaceae</taxon>
        <taxon>Dichomitus</taxon>
    </lineage>
</organism>
<proteinExistence type="predicted"/>
<sequence length="93" mass="10382">MVMRQLTCLVVKLPAETNAHLPEQEVALENAVRGLLAKLMPPNPNSSNLRSSIPVSYVYTEAMGSEGTLNAVVPALEWSLWRIRESSREFRSE</sequence>
<reference evidence="1" key="1">
    <citation type="submission" date="2019-01" db="EMBL/GenBank/DDBJ databases">
        <title>Draft genome sequences of three monokaryotic isolates of the white-rot basidiomycete fungus Dichomitus squalens.</title>
        <authorList>
            <consortium name="DOE Joint Genome Institute"/>
            <person name="Lopez S.C."/>
            <person name="Andreopoulos B."/>
            <person name="Pangilinan J."/>
            <person name="Lipzen A."/>
            <person name="Riley R."/>
            <person name="Ahrendt S."/>
            <person name="Ng V."/>
            <person name="Barry K."/>
            <person name="Daum C."/>
            <person name="Grigoriev I.V."/>
            <person name="Hilden K.S."/>
            <person name="Makela M.R."/>
            <person name="de Vries R.P."/>
        </authorList>
    </citation>
    <scope>NUCLEOTIDE SEQUENCE [LARGE SCALE GENOMIC DNA]</scope>
    <source>
        <strain evidence="1">OM18370.1</strain>
    </source>
</reference>
<protein>
    <submittedName>
        <fullName evidence="1">Uncharacterized protein</fullName>
    </submittedName>
</protein>
<evidence type="ECO:0000313" key="1">
    <source>
        <dbReference type="EMBL" id="TBU32697.1"/>
    </source>
</evidence>
<dbReference type="AlphaFoldDB" id="A0A4Q9MYU3"/>
<dbReference type="Proteomes" id="UP000292957">
    <property type="component" value="Unassembled WGS sequence"/>
</dbReference>
<accession>A0A4Q9MYU3</accession>